<dbReference type="Gene3D" id="3.40.720.10">
    <property type="entry name" value="Alkaline Phosphatase, subunit A"/>
    <property type="match status" value="1"/>
</dbReference>
<keyword evidence="4 7" id="KW-0732">Signal</keyword>
<dbReference type="CDD" id="cd16144">
    <property type="entry name" value="ARS_like"/>
    <property type="match status" value="1"/>
</dbReference>
<dbReference type="PROSITE" id="PS00523">
    <property type="entry name" value="SULFATASE_1"/>
    <property type="match status" value="1"/>
</dbReference>
<evidence type="ECO:0000259" key="8">
    <source>
        <dbReference type="Pfam" id="PF00884"/>
    </source>
</evidence>
<dbReference type="CDD" id="cd08994">
    <property type="entry name" value="GH43_62_32_68_117_130-like"/>
    <property type="match status" value="1"/>
</dbReference>
<evidence type="ECO:0000256" key="2">
    <source>
        <dbReference type="ARBA" id="ARBA00008779"/>
    </source>
</evidence>
<dbReference type="Pfam" id="PF00884">
    <property type="entry name" value="Sulfatase"/>
    <property type="match status" value="1"/>
</dbReference>
<keyword evidence="5 9" id="KW-0378">Hydrolase</keyword>
<comment type="caution">
    <text evidence="9">The sequence shown here is derived from an EMBL/GenBank/DDBJ whole genome shotgun (WGS) entry which is preliminary data.</text>
</comment>
<accession>A0A9X1MHT8</accession>
<dbReference type="Gene3D" id="3.30.1120.10">
    <property type="match status" value="1"/>
</dbReference>
<dbReference type="Proteomes" id="UP001139103">
    <property type="component" value="Unassembled WGS sequence"/>
</dbReference>
<feature type="domain" description="Sulfatase N-terminal" evidence="8">
    <location>
        <begin position="380"/>
        <end position="729"/>
    </location>
</feature>
<evidence type="ECO:0000256" key="1">
    <source>
        <dbReference type="ARBA" id="ARBA00001913"/>
    </source>
</evidence>
<comment type="similarity">
    <text evidence="2">Belongs to the sulfatase family.</text>
</comment>
<dbReference type="PANTHER" id="PTHR42693:SF42">
    <property type="entry name" value="ARYLSULFATASE G"/>
    <property type="match status" value="1"/>
</dbReference>
<comment type="cofactor">
    <cofactor evidence="1">
        <name>Ca(2+)</name>
        <dbReference type="ChEBI" id="CHEBI:29108"/>
    </cofactor>
</comment>
<reference evidence="9" key="1">
    <citation type="submission" date="2021-11" db="EMBL/GenBank/DDBJ databases">
        <title>Genome sequence.</title>
        <authorList>
            <person name="Sun Q."/>
        </authorList>
    </citation>
    <scope>NUCLEOTIDE SEQUENCE</scope>
    <source>
        <strain evidence="9">JC732</strain>
    </source>
</reference>
<dbReference type="Gene3D" id="2.115.10.20">
    <property type="entry name" value="Glycosyl hydrolase domain, family 43"/>
    <property type="match status" value="1"/>
</dbReference>
<dbReference type="InterPro" id="IPR000917">
    <property type="entry name" value="Sulfatase_N"/>
</dbReference>
<keyword evidence="10" id="KW-1185">Reference proteome</keyword>
<evidence type="ECO:0000256" key="6">
    <source>
        <dbReference type="ARBA" id="ARBA00022837"/>
    </source>
</evidence>
<evidence type="ECO:0000256" key="7">
    <source>
        <dbReference type="SAM" id="SignalP"/>
    </source>
</evidence>
<evidence type="ECO:0000313" key="10">
    <source>
        <dbReference type="Proteomes" id="UP001139103"/>
    </source>
</evidence>
<dbReference type="InterPro" id="IPR017850">
    <property type="entry name" value="Alkaline_phosphatase_core_sf"/>
</dbReference>
<dbReference type="InterPro" id="IPR024607">
    <property type="entry name" value="Sulfatase_CS"/>
</dbReference>
<keyword evidence="6" id="KW-0106">Calcium</keyword>
<evidence type="ECO:0000256" key="3">
    <source>
        <dbReference type="ARBA" id="ARBA00022723"/>
    </source>
</evidence>
<name>A0A9X1MHT8_9BACT</name>
<dbReference type="SUPFAM" id="SSF75005">
    <property type="entry name" value="Arabinanase/levansucrase/invertase"/>
    <property type="match status" value="1"/>
</dbReference>
<feature type="signal peptide" evidence="7">
    <location>
        <begin position="1"/>
        <end position="22"/>
    </location>
</feature>
<dbReference type="EMBL" id="JAJKFT010000001">
    <property type="protein sequence ID" value="MCC9626821.1"/>
    <property type="molecule type" value="Genomic_DNA"/>
</dbReference>
<dbReference type="InterPro" id="IPR023296">
    <property type="entry name" value="Glyco_hydro_beta-prop_sf"/>
</dbReference>
<dbReference type="GO" id="GO:0046872">
    <property type="term" value="F:metal ion binding"/>
    <property type="evidence" value="ECO:0007669"/>
    <property type="project" value="UniProtKB-KW"/>
</dbReference>
<dbReference type="AlphaFoldDB" id="A0A9X1MHT8"/>
<dbReference type="GO" id="GO:0004065">
    <property type="term" value="F:arylsulfatase activity"/>
    <property type="evidence" value="ECO:0007669"/>
    <property type="project" value="TreeGrafter"/>
</dbReference>
<evidence type="ECO:0000256" key="4">
    <source>
        <dbReference type="ARBA" id="ARBA00022729"/>
    </source>
</evidence>
<protein>
    <submittedName>
        <fullName evidence="9">Sulfatase-like hydrolase/transferase</fullName>
    </submittedName>
</protein>
<organism evidence="9 10">
    <name type="scientific">Blastopirellula sediminis</name>
    <dbReference type="NCBI Taxonomy" id="2894196"/>
    <lineage>
        <taxon>Bacteria</taxon>
        <taxon>Pseudomonadati</taxon>
        <taxon>Planctomycetota</taxon>
        <taxon>Planctomycetia</taxon>
        <taxon>Pirellulales</taxon>
        <taxon>Pirellulaceae</taxon>
        <taxon>Blastopirellula</taxon>
    </lineage>
</organism>
<dbReference type="RefSeq" id="WP_230214217.1">
    <property type="nucleotide sequence ID" value="NZ_JAJKFT010000001.1"/>
</dbReference>
<proteinExistence type="inferred from homology"/>
<sequence length="847" mass="93453">MTRNLLSLASLLSLTIILSTAAAVDIDSLRVPASPIADALQYVGPAIREENYTIWGAAPVIDDEGKTHLFAARWPEGNVDPAWRKSSEIAHYVADSPAGPFQFKDVVVAGSGVAGAWDRYAPHNPEVKRFGDKYVLVYIANSDYRQPPHPLNQKIGMMVASSPDGPWRKVGKDGLILDNAPDHFSAGRQVVNPAIVQVGDKYHLYYKTSTRQNGKTQTYFGLAIADQLEGPYRHQPEPVTADGVVIEDASVFTWDGKVCLLTTDNHGDVTGLEGGLALWVSEDGIRFRPDWIQLGMRLFSDYLPDFDQKPLRRIYGNRPKAERPKVLTIDGRPAYLYVASGFTYDGTSRCMNHAFKINLPPDVGPTPEVSAAVSTNAKRPNIVFFLVDDMGWQDTSLPFHTETTALNRQYRTPNMERLAADGMKFTQAYACAICSPTRISWMTGMNAARHGVTCWTLRKDVSPSGKHPNLQEPTWNLNGLSPVAGIPNTVQATTLPSLLQKSGYKTIHIGKAHFGAKGTPGEDPKNLGFDVNIAGHAAGGPGSYHGKHNFSAAWRNADRIWDVPGLEAYHGQDIFLTEALTIEANKEIDKAVAANQPFFLYMAHYAVHAPWENDDRYVENYQDAELPGLGKTLATMLEGMDKSLGDILANLRRHGVEDDTIIVFMSDNGAPQNVPRNLPLRGHKISPYEGGDRVPLIVKWPGVTQAGSTTSDYVLIDDIFPTFLELAQIDGEHPSDGVSFVPQLKQAETIPGRGRPLFWHYPNLYNQPPFSSVRQGDWKLIYHHASQKFELFQLADDIGEKTNLAEKMPDKTRALAQVLSDYLRSVDAAMPIVKATGKPVPWPDEAL</sequence>
<keyword evidence="3" id="KW-0479">Metal-binding</keyword>
<evidence type="ECO:0000256" key="5">
    <source>
        <dbReference type="ARBA" id="ARBA00022801"/>
    </source>
</evidence>
<dbReference type="InterPro" id="IPR050738">
    <property type="entry name" value="Sulfatase"/>
</dbReference>
<feature type="chain" id="PRO_5040997830" evidence="7">
    <location>
        <begin position="23"/>
        <end position="847"/>
    </location>
</feature>
<dbReference type="SUPFAM" id="SSF53649">
    <property type="entry name" value="Alkaline phosphatase-like"/>
    <property type="match status" value="1"/>
</dbReference>
<evidence type="ECO:0000313" key="9">
    <source>
        <dbReference type="EMBL" id="MCC9626821.1"/>
    </source>
</evidence>
<gene>
    <name evidence="9" type="ORF">LOC68_00240</name>
</gene>
<dbReference type="PANTHER" id="PTHR42693">
    <property type="entry name" value="ARYLSULFATASE FAMILY MEMBER"/>
    <property type="match status" value="1"/>
</dbReference>